<feature type="region of interest" description="Disordered" evidence="9">
    <location>
        <begin position="251"/>
        <end position="304"/>
    </location>
</feature>
<keyword evidence="3" id="KW-0805">Transcription regulation</keyword>
<dbReference type="PANTHER" id="PTHR31312">
    <property type="entry name" value="TRANSCRIPTION ACTIVATOR GLK1"/>
    <property type="match status" value="1"/>
</dbReference>
<dbReference type="GO" id="GO:0000976">
    <property type="term" value="F:transcription cis-regulatory region binding"/>
    <property type="evidence" value="ECO:0007669"/>
    <property type="project" value="TreeGrafter"/>
</dbReference>
<dbReference type="Gramene" id="Kaladp0808s0020.8.v1.1">
    <property type="protein sequence ID" value="Kaladp0808s0020.8.v1.1"/>
    <property type="gene ID" value="Kaladp0808s0020.v1.1"/>
</dbReference>
<feature type="domain" description="Response regulatory" evidence="10">
    <location>
        <begin position="19"/>
        <end position="132"/>
    </location>
</feature>
<comment type="subcellular location">
    <subcellularLocation>
        <location evidence="1">Nucleus</location>
    </subcellularLocation>
</comment>
<dbReference type="InterPro" id="IPR001005">
    <property type="entry name" value="SANT/Myb"/>
</dbReference>
<dbReference type="Gene3D" id="1.10.10.60">
    <property type="entry name" value="Homeodomain-like"/>
    <property type="match status" value="1"/>
</dbReference>
<evidence type="ECO:0000256" key="3">
    <source>
        <dbReference type="ARBA" id="ARBA00023015"/>
    </source>
</evidence>
<evidence type="ECO:0000256" key="8">
    <source>
        <dbReference type="PROSITE-ProRule" id="PRU00169"/>
    </source>
</evidence>
<dbReference type="Proteomes" id="UP000594263">
    <property type="component" value="Unplaced"/>
</dbReference>
<evidence type="ECO:0000313" key="13">
    <source>
        <dbReference type="Proteomes" id="UP000594263"/>
    </source>
</evidence>
<evidence type="ECO:0000256" key="7">
    <source>
        <dbReference type="ARBA" id="ARBA00061767"/>
    </source>
</evidence>
<dbReference type="Gramene" id="Kaladp0808s0020.9.v1.1">
    <property type="protein sequence ID" value="Kaladp0808s0020.9.v1.1"/>
    <property type="gene ID" value="Kaladp0808s0020.v1.1"/>
</dbReference>
<dbReference type="EnsemblPlants" id="Kaladp0808s0020.1.v1.1">
    <property type="protein sequence ID" value="Kaladp0808s0020.1.v1.1"/>
    <property type="gene ID" value="Kaladp0808s0020.v1.1"/>
</dbReference>
<dbReference type="Gramene" id="Kaladp0808s0020.1.v1.1">
    <property type="protein sequence ID" value="Kaladp0808s0020.1.v1.1"/>
    <property type="gene ID" value="Kaladp0808s0020.v1.1"/>
</dbReference>
<dbReference type="OMA" id="SCCDKYP"/>
<dbReference type="InterPro" id="IPR044825">
    <property type="entry name" value="GLK1/2-like"/>
</dbReference>
<dbReference type="InterPro" id="IPR011006">
    <property type="entry name" value="CheY-like_superfamily"/>
</dbReference>
<dbReference type="EnsemblPlants" id="Kaladp0808s0020.2.v1.1">
    <property type="protein sequence ID" value="Kaladp0808s0020.2.v1.1"/>
    <property type="gene ID" value="Kaladp0808s0020.v1.1"/>
</dbReference>
<protein>
    <recommendedName>
        <fullName evidence="14">Two-component response regulator-like APRR2</fullName>
    </recommendedName>
</protein>
<evidence type="ECO:0000256" key="1">
    <source>
        <dbReference type="ARBA" id="ARBA00004123"/>
    </source>
</evidence>
<dbReference type="EnsemblPlants" id="Kaladp0808s0020.8.v1.1">
    <property type="protein sequence ID" value="Kaladp0808s0020.8.v1.1"/>
    <property type="gene ID" value="Kaladp0808s0020.v1.1"/>
</dbReference>
<dbReference type="AlphaFoldDB" id="A0A7N0VEZ7"/>
<feature type="region of interest" description="Disordered" evidence="9">
    <location>
        <begin position="170"/>
        <end position="192"/>
    </location>
</feature>
<evidence type="ECO:0000256" key="6">
    <source>
        <dbReference type="ARBA" id="ARBA00023242"/>
    </source>
</evidence>
<dbReference type="GO" id="GO:0045893">
    <property type="term" value="P:positive regulation of DNA-templated transcription"/>
    <property type="evidence" value="ECO:0007669"/>
    <property type="project" value="InterPro"/>
</dbReference>
<dbReference type="PROSITE" id="PS51294">
    <property type="entry name" value="HTH_MYB"/>
    <property type="match status" value="1"/>
</dbReference>
<dbReference type="GO" id="GO:0003700">
    <property type="term" value="F:DNA-binding transcription factor activity"/>
    <property type="evidence" value="ECO:0007669"/>
    <property type="project" value="InterPro"/>
</dbReference>
<evidence type="ECO:0000256" key="5">
    <source>
        <dbReference type="ARBA" id="ARBA00023163"/>
    </source>
</evidence>
<evidence type="ECO:0000256" key="9">
    <source>
        <dbReference type="SAM" id="MobiDB-lite"/>
    </source>
</evidence>
<dbReference type="FunFam" id="3.40.50.2300:FF:000206">
    <property type="entry name" value="Two-component response regulator-like APRR2"/>
    <property type="match status" value="1"/>
</dbReference>
<dbReference type="EnsemblPlants" id="Kaladp0808s0020.6.v1.1">
    <property type="protein sequence ID" value="Kaladp0808s0020.6.v1.1"/>
    <property type="gene ID" value="Kaladp0808s0020.v1.1"/>
</dbReference>
<accession>A0A7N0VEZ7</accession>
<dbReference type="PANTHER" id="PTHR31312:SF4">
    <property type="entry name" value="TWO-COMPONENT RESPONSE REGULATOR-LIKE APRR2"/>
    <property type="match status" value="1"/>
</dbReference>
<evidence type="ECO:0000259" key="10">
    <source>
        <dbReference type="PROSITE" id="PS50110"/>
    </source>
</evidence>
<dbReference type="Pfam" id="PF00249">
    <property type="entry name" value="Myb_DNA-binding"/>
    <property type="match status" value="1"/>
</dbReference>
<organism evidence="12 13">
    <name type="scientific">Kalanchoe fedtschenkoi</name>
    <name type="common">Lavender scallops</name>
    <name type="synonym">South American air plant</name>
    <dbReference type="NCBI Taxonomy" id="63787"/>
    <lineage>
        <taxon>Eukaryota</taxon>
        <taxon>Viridiplantae</taxon>
        <taxon>Streptophyta</taxon>
        <taxon>Embryophyta</taxon>
        <taxon>Tracheophyta</taxon>
        <taxon>Spermatophyta</taxon>
        <taxon>Magnoliopsida</taxon>
        <taxon>eudicotyledons</taxon>
        <taxon>Gunneridae</taxon>
        <taxon>Pentapetalae</taxon>
        <taxon>Saxifragales</taxon>
        <taxon>Crassulaceae</taxon>
        <taxon>Kalanchoe</taxon>
    </lineage>
</organism>
<dbReference type="FunFam" id="1.10.10.60:FF:000007">
    <property type="entry name" value="Two-component response regulator"/>
    <property type="match status" value="1"/>
</dbReference>
<dbReference type="EnsemblPlants" id="Kaladp0808s0020.9.v1.1">
    <property type="protein sequence ID" value="Kaladp0808s0020.9.v1.1"/>
    <property type="gene ID" value="Kaladp0808s0020.v1.1"/>
</dbReference>
<feature type="domain" description="HTH myb-type" evidence="11">
    <location>
        <begin position="301"/>
        <end position="360"/>
    </location>
</feature>
<dbReference type="InterPro" id="IPR017930">
    <property type="entry name" value="Myb_dom"/>
</dbReference>
<feature type="compositionally biased region" description="Basic and acidic residues" evidence="9">
    <location>
        <begin position="251"/>
        <end position="268"/>
    </location>
</feature>
<name>A0A7N0VEZ7_KALFE</name>
<evidence type="ECO:0008006" key="14">
    <source>
        <dbReference type="Google" id="ProtNLM"/>
    </source>
</evidence>
<dbReference type="Gramene" id="Kaladp0808s0020.2.v1.1">
    <property type="protein sequence ID" value="Kaladp0808s0020.2.v1.1"/>
    <property type="gene ID" value="Kaladp0808s0020.v1.1"/>
</dbReference>
<feature type="compositionally biased region" description="Polar residues" evidence="9">
    <location>
        <begin position="521"/>
        <end position="535"/>
    </location>
</feature>
<dbReference type="SUPFAM" id="SSF46689">
    <property type="entry name" value="Homeodomain-like"/>
    <property type="match status" value="1"/>
</dbReference>
<dbReference type="NCBIfam" id="TIGR01557">
    <property type="entry name" value="myb_SHAQKYF"/>
    <property type="match status" value="1"/>
</dbReference>
<evidence type="ECO:0000313" key="12">
    <source>
        <dbReference type="EnsemblPlants" id="Kaladp0808s0020.1.v1.1"/>
    </source>
</evidence>
<dbReference type="PROSITE" id="PS50110">
    <property type="entry name" value="RESPONSE_REGULATORY"/>
    <property type="match status" value="1"/>
</dbReference>
<reference evidence="12" key="1">
    <citation type="submission" date="2021-01" db="UniProtKB">
        <authorList>
            <consortium name="EnsemblPlants"/>
        </authorList>
    </citation>
    <scope>IDENTIFICATION</scope>
</reference>
<evidence type="ECO:0000256" key="2">
    <source>
        <dbReference type="ARBA" id="ARBA00023012"/>
    </source>
</evidence>
<feature type="region of interest" description="Disordered" evidence="9">
    <location>
        <begin position="516"/>
        <end position="542"/>
    </location>
</feature>
<comment type="caution">
    <text evidence="8">Lacks conserved residue(s) required for the propagation of feature annotation.</text>
</comment>
<sequence length="542" mass="60179">MVCTANDLLEWEDFPKGLRVLLLDKDANYASEIRSKLEGMDYIVSTFCNEDEALSAVLNESEVFHVAIVEVSTVEGNGNFKFLQKAKVLPTIMTASVQCLTTTMKCIALGAIEVLNKPLSEDKLRNIWQHVVHKAYNAGDSAVAESPRQVKEEELHDKLLEEMPCMSVEGCDDEHDRSSGNDKYPAPSTPQLKQVRLLDDASCHDQTNWSAEKGSAEHCEESKSVETTCCNAAPDMPVVEAGELLHESVVKEENDSADGCKSESDTSPHQKNVPETGSLGGNARMQTKASESRGPCGAKTNRKKMKVDWTSDLHKKFVQAVEQLGVDQAIPSRILELMKVEGLTRHNVASHLQKYRMHRRHALPNREERRISVRPKDTMQSSYYFQHKPIMAYPPPYHSNQTLMANQAYPMWVQPGSHTAGLQAWGPPGPPYQTWPWKSYAAMQADAWGCPVMPPLQHGSYSYYPQNSASGYYGGVDNTGHTMTTNSPDDRLLADEVIDRVVKEAISKPWLPLPLGLKPPSTESVLSELSKQGISNIPPPSH</sequence>
<keyword evidence="6" id="KW-0539">Nucleus</keyword>
<evidence type="ECO:0000256" key="4">
    <source>
        <dbReference type="ARBA" id="ARBA00023125"/>
    </source>
</evidence>
<dbReference type="InterPro" id="IPR001789">
    <property type="entry name" value="Sig_transdc_resp-reg_receiver"/>
</dbReference>
<comment type="subunit">
    <text evidence="7">Binds the target DNA as a monomer.</text>
</comment>
<dbReference type="InterPro" id="IPR006447">
    <property type="entry name" value="Myb_dom_plants"/>
</dbReference>
<dbReference type="GO" id="GO:0005634">
    <property type="term" value="C:nucleus"/>
    <property type="evidence" value="ECO:0007669"/>
    <property type="project" value="UniProtKB-SubCell"/>
</dbReference>
<dbReference type="InterPro" id="IPR009057">
    <property type="entry name" value="Homeodomain-like_sf"/>
</dbReference>
<dbReference type="Gene3D" id="3.40.50.2300">
    <property type="match status" value="1"/>
</dbReference>
<proteinExistence type="predicted"/>
<dbReference type="Gramene" id="Kaladp0808s0020.10.v1.1">
    <property type="protein sequence ID" value="Kaladp0808s0020.10.v1.1"/>
    <property type="gene ID" value="Kaladp0808s0020.v1.1"/>
</dbReference>
<dbReference type="SUPFAM" id="SSF52172">
    <property type="entry name" value="CheY-like"/>
    <property type="match status" value="1"/>
</dbReference>
<keyword evidence="5" id="KW-0804">Transcription</keyword>
<dbReference type="Gramene" id="Kaladp0808s0020.6.v1.1">
    <property type="protein sequence ID" value="Kaladp0808s0020.6.v1.1"/>
    <property type="gene ID" value="Kaladp0808s0020.v1.1"/>
</dbReference>
<keyword evidence="2" id="KW-0902">Two-component regulatory system</keyword>
<dbReference type="GO" id="GO:0000160">
    <property type="term" value="P:phosphorelay signal transduction system"/>
    <property type="evidence" value="ECO:0007669"/>
    <property type="project" value="UniProtKB-KW"/>
</dbReference>
<keyword evidence="13" id="KW-1185">Reference proteome</keyword>
<dbReference type="EnsemblPlants" id="Kaladp0808s0020.10.v1.1">
    <property type="protein sequence ID" value="Kaladp0808s0020.10.v1.1"/>
    <property type="gene ID" value="Kaladp0808s0020.v1.1"/>
</dbReference>
<evidence type="ECO:0000259" key="11">
    <source>
        <dbReference type="PROSITE" id="PS51294"/>
    </source>
</evidence>
<keyword evidence="4" id="KW-0238">DNA-binding</keyword>